<dbReference type="PROSITE" id="PS00141">
    <property type="entry name" value="ASP_PROTEASE"/>
    <property type="match status" value="1"/>
</dbReference>
<dbReference type="PROSITE" id="PS51767">
    <property type="entry name" value="PEPTIDASE_A1"/>
    <property type="match status" value="1"/>
</dbReference>
<organism evidence="8 9">
    <name type="scientific">Sistotremastrum suecicum HHB10207 ss-3</name>
    <dbReference type="NCBI Taxonomy" id="1314776"/>
    <lineage>
        <taxon>Eukaryota</taxon>
        <taxon>Fungi</taxon>
        <taxon>Dikarya</taxon>
        <taxon>Basidiomycota</taxon>
        <taxon>Agaricomycotina</taxon>
        <taxon>Agaricomycetes</taxon>
        <taxon>Sistotremastrales</taxon>
        <taxon>Sistotremastraceae</taxon>
        <taxon>Sistotremastrum</taxon>
    </lineage>
</organism>
<dbReference type="Pfam" id="PF00026">
    <property type="entry name" value="Asp"/>
    <property type="match status" value="1"/>
</dbReference>
<evidence type="ECO:0000256" key="5">
    <source>
        <dbReference type="SAM" id="Phobius"/>
    </source>
</evidence>
<dbReference type="PANTHER" id="PTHR47966:SF57">
    <property type="entry name" value="PEPTIDASE A1 DOMAIN-CONTAINING PROTEIN"/>
    <property type="match status" value="1"/>
</dbReference>
<dbReference type="InterPro" id="IPR033121">
    <property type="entry name" value="PEPTIDASE_A1"/>
</dbReference>
<comment type="similarity">
    <text evidence="1 3">Belongs to the peptidase A1 family.</text>
</comment>
<protein>
    <submittedName>
        <fullName evidence="8">Acid protease</fullName>
    </submittedName>
</protein>
<proteinExistence type="inferred from homology"/>
<dbReference type="OrthoDB" id="2747330at2759"/>
<sequence>MIIQSYLSLFSLLTLANALTFPIKRVSNPALGLERKSLVKRTSKFQVLANAGGGDDVDLSTSKDLIYMANVSVGGTELVLQLDTGSSDLWVASGQSISNSKASSLTYNLTYGIGWAYGNINQAPVSFAGFTVQSQAYLLASQSQNPISSYGAVGIFGLGFDSLSSIDAAVNSSTSSSQGNAWGRSFLSNAFATDTSSPNFISFVLERDGDPDENGDVQGTFTIGEYASQYAAVANSPAIPTWPENSPKRWSVLLDNFYVGGVLQTLLSSVVGVPDGKVVILLDSGTSYSYASTDIVQAMYGGIKGASFSGGTWSVPCDAEVDVTFSIGGQPFPMHPLDIGDNVLRSLYSVYDFGDYDSSGNIGNPSIKLLALTNATEASADFHTVRGGNANGTLSASGVNGVALNSSTSLPSTSTASPSSASSKASSIGAASDQSSLDKLLDYMPAILGILGLNSLLLLSLSICAGLFFIRRRSNKSKKGVRGGNVSDAATGGGGAAGSGGYHYARVNSQYTDAASPGLAESTFEMPLAPRAPFMAGSGGDGRPMSGYSSAPSTAYDEATLVRPVSKYMDASGSGPGFGRPDSQVLPAGEMGGLKSKSSWDGSIPPTPATTTTNTVAGNGSPPPSAIPTIPSAPGTPASPGTPGTPGTPSSAGLPPRPKTQSLLETTPRPRMPSLGAPSNLGPNAGERPQSQALLGVRPRGSGMGTGPRPMSHA</sequence>
<dbReference type="EMBL" id="KV428101">
    <property type="protein sequence ID" value="KZT36708.1"/>
    <property type="molecule type" value="Genomic_DNA"/>
</dbReference>
<keyword evidence="5" id="KW-0472">Membrane</keyword>
<keyword evidence="2 3" id="KW-0064">Aspartyl protease</keyword>
<keyword evidence="6" id="KW-0732">Signal</keyword>
<evidence type="ECO:0000256" key="4">
    <source>
        <dbReference type="SAM" id="MobiDB-lite"/>
    </source>
</evidence>
<keyword evidence="5" id="KW-1133">Transmembrane helix</keyword>
<dbReference type="InterPro" id="IPR021109">
    <property type="entry name" value="Peptidase_aspartic_dom_sf"/>
</dbReference>
<reference evidence="8 9" key="1">
    <citation type="journal article" date="2016" name="Mol. Biol. Evol.">
        <title>Comparative Genomics of Early-Diverging Mushroom-Forming Fungi Provides Insights into the Origins of Lignocellulose Decay Capabilities.</title>
        <authorList>
            <person name="Nagy L.G."/>
            <person name="Riley R."/>
            <person name="Tritt A."/>
            <person name="Adam C."/>
            <person name="Daum C."/>
            <person name="Floudas D."/>
            <person name="Sun H."/>
            <person name="Yadav J.S."/>
            <person name="Pangilinan J."/>
            <person name="Larsson K.H."/>
            <person name="Matsuura K."/>
            <person name="Barry K."/>
            <person name="Labutti K."/>
            <person name="Kuo R."/>
            <person name="Ohm R.A."/>
            <person name="Bhattacharya S.S."/>
            <person name="Shirouzu T."/>
            <person name="Yoshinaga Y."/>
            <person name="Martin F.M."/>
            <person name="Grigoriev I.V."/>
            <person name="Hibbett D.S."/>
        </authorList>
    </citation>
    <scope>NUCLEOTIDE SEQUENCE [LARGE SCALE GENOMIC DNA]</scope>
    <source>
        <strain evidence="8 9">HHB10207 ss-3</strain>
    </source>
</reference>
<dbReference type="STRING" id="1314776.A0A166BSU7"/>
<name>A0A166BSU7_9AGAM</name>
<feature type="signal peptide" evidence="6">
    <location>
        <begin position="1"/>
        <end position="18"/>
    </location>
</feature>
<dbReference type="CDD" id="cd05471">
    <property type="entry name" value="pepsin_like"/>
    <property type="match status" value="1"/>
</dbReference>
<evidence type="ECO:0000259" key="7">
    <source>
        <dbReference type="PROSITE" id="PS51767"/>
    </source>
</evidence>
<evidence type="ECO:0000256" key="3">
    <source>
        <dbReference type="RuleBase" id="RU000454"/>
    </source>
</evidence>
<dbReference type="PANTHER" id="PTHR47966">
    <property type="entry name" value="BETA-SITE APP-CLEAVING ENZYME, ISOFORM A-RELATED"/>
    <property type="match status" value="1"/>
</dbReference>
<dbReference type="SUPFAM" id="SSF50630">
    <property type="entry name" value="Acid proteases"/>
    <property type="match status" value="1"/>
</dbReference>
<feature type="transmembrane region" description="Helical" evidence="5">
    <location>
        <begin position="443"/>
        <end position="470"/>
    </location>
</feature>
<keyword evidence="5" id="KW-0812">Transmembrane</keyword>
<dbReference type="Proteomes" id="UP000076798">
    <property type="component" value="Unassembled WGS sequence"/>
</dbReference>
<dbReference type="Gene3D" id="2.40.70.10">
    <property type="entry name" value="Acid Proteases"/>
    <property type="match status" value="2"/>
</dbReference>
<feature type="compositionally biased region" description="Low complexity" evidence="4">
    <location>
        <begin position="627"/>
        <end position="654"/>
    </location>
</feature>
<gene>
    <name evidence="8" type="ORF">SISSUDRAFT_929607</name>
</gene>
<dbReference type="AlphaFoldDB" id="A0A166BSU7"/>
<feature type="domain" description="Peptidase A1" evidence="7">
    <location>
        <begin position="67"/>
        <end position="394"/>
    </location>
</feature>
<evidence type="ECO:0000256" key="6">
    <source>
        <dbReference type="SAM" id="SignalP"/>
    </source>
</evidence>
<keyword evidence="9" id="KW-1185">Reference proteome</keyword>
<dbReference type="PRINTS" id="PR00792">
    <property type="entry name" value="PEPSIN"/>
</dbReference>
<feature type="chain" id="PRO_5007871357" evidence="6">
    <location>
        <begin position="19"/>
        <end position="714"/>
    </location>
</feature>
<dbReference type="InterPro" id="IPR001461">
    <property type="entry name" value="Aspartic_peptidase_A1"/>
</dbReference>
<dbReference type="GO" id="GO:0006508">
    <property type="term" value="P:proteolysis"/>
    <property type="evidence" value="ECO:0007669"/>
    <property type="project" value="UniProtKB-KW"/>
</dbReference>
<feature type="region of interest" description="Disordered" evidence="4">
    <location>
        <begin position="572"/>
        <end position="714"/>
    </location>
</feature>
<evidence type="ECO:0000256" key="1">
    <source>
        <dbReference type="ARBA" id="ARBA00007447"/>
    </source>
</evidence>
<keyword evidence="3" id="KW-0378">Hydrolase</keyword>
<dbReference type="GO" id="GO:0004190">
    <property type="term" value="F:aspartic-type endopeptidase activity"/>
    <property type="evidence" value="ECO:0007669"/>
    <property type="project" value="UniProtKB-KW"/>
</dbReference>
<accession>A0A166BSU7</accession>
<dbReference type="InterPro" id="IPR001969">
    <property type="entry name" value="Aspartic_peptidase_AS"/>
</dbReference>
<evidence type="ECO:0000256" key="2">
    <source>
        <dbReference type="ARBA" id="ARBA00022750"/>
    </source>
</evidence>
<evidence type="ECO:0000313" key="8">
    <source>
        <dbReference type="EMBL" id="KZT36708.1"/>
    </source>
</evidence>
<keyword evidence="3 8" id="KW-0645">Protease</keyword>
<evidence type="ECO:0000313" key="9">
    <source>
        <dbReference type="Proteomes" id="UP000076798"/>
    </source>
</evidence>
<dbReference type="InterPro" id="IPR034164">
    <property type="entry name" value="Pepsin-like_dom"/>
</dbReference>